<dbReference type="OrthoDB" id="77564at2759"/>
<evidence type="ECO:0000256" key="1">
    <source>
        <dbReference type="SAM" id="MobiDB-lite"/>
    </source>
</evidence>
<dbReference type="EMBL" id="MCOG01000229">
    <property type="protein sequence ID" value="ORY23878.1"/>
    <property type="molecule type" value="Genomic_DNA"/>
</dbReference>
<dbReference type="STRING" id="1754190.A0A1Y2AMS8"/>
<gene>
    <name evidence="2" type="ORF">LY90DRAFT_514876</name>
</gene>
<proteinExistence type="predicted"/>
<reference evidence="2 3" key="1">
    <citation type="submission" date="2016-08" db="EMBL/GenBank/DDBJ databases">
        <title>A Parts List for Fungal Cellulosomes Revealed by Comparative Genomics.</title>
        <authorList>
            <consortium name="DOE Joint Genome Institute"/>
            <person name="Haitjema C.H."/>
            <person name="Gilmore S.P."/>
            <person name="Henske J.K."/>
            <person name="Solomon K.V."/>
            <person name="De Groot R."/>
            <person name="Kuo A."/>
            <person name="Mondo S.J."/>
            <person name="Salamov A.A."/>
            <person name="Labutti K."/>
            <person name="Zhao Z."/>
            <person name="Chiniquy J."/>
            <person name="Barry K."/>
            <person name="Brewer H.M."/>
            <person name="Purvine S.O."/>
            <person name="Wright A.T."/>
            <person name="Boxma B."/>
            <person name="Van Alen T."/>
            <person name="Hackstein J.H."/>
            <person name="Baker S.E."/>
            <person name="Grigoriev I.V."/>
            <person name="O'Malley M.A."/>
        </authorList>
    </citation>
    <scope>NUCLEOTIDE SEQUENCE [LARGE SCALE GENOMIC DNA]</scope>
    <source>
        <strain evidence="2 3">G1</strain>
    </source>
</reference>
<dbReference type="AlphaFoldDB" id="A0A1Y2AMS8"/>
<feature type="non-terminal residue" evidence="2">
    <location>
        <position position="1"/>
    </location>
</feature>
<comment type="caution">
    <text evidence="2">The sequence shown here is derived from an EMBL/GenBank/DDBJ whole genome shotgun (WGS) entry which is preliminary data.</text>
</comment>
<evidence type="ECO:0000313" key="2">
    <source>
        <dbReference type="EMBL" id="ORY23878.1"/>
    </source>
</evidence>
<protein>
    <submittedName>
        <fullName evidence="2">Uncharacterized protein</fullName>
    </submittedName>
</protein>
<sequence>PGRYFYAIKFYIEYFSEILRETNDLETIKLLLNKVYNATPTILLYPKKSRKTVFNTYTDSIMKLENKISETPLLNLENVNKDYILDYLKLHENLINKDIMESQGKLRTLLFDTYDIDKERKELMDVLIDIYLRMLYLVHNTNSENEELKQSKFFEKIESTETTKLVKLIEVQLIAYCKLEKAFEKREIAKAKEREKEKEKEKEANNKISKDTKKDKSSMENKDDDIQLEDKTNDIIKIDDENVKDEFTIKNENEKIIKKIKWILLSIKKKNNEESKDDIDQIMIKKENEKDINKLNNIKENTSKSLLKDKNSNDFEESGLVVKKKYKGKFSQK</sequence>
<feature type="region of interest" description="Disordered" evidence="1">
    <location>
        <begin position="191"/>
        <end position="226"/>
    </location>
</feature>
<keyword evidence="3" id="KW-1185">Reference proteome</keyword>
<accession>A0A1Y2AMS8</accession>
<name>A0A1Y2AMS8_9FUNG</name>
<dbReference type="Proteomes" id="UP000193920">
    <property type="component" value="Unassembled WGS sequence"/>
</dbReference>
<organism evidence="2 3">
    <name type="scientific">Neocallimastix californiae</name>
    <dbReference type="NCBI Taxonomy" id="1754190"/>
    <lineage>
        <taxon>Eukaryota</taxon>
        <taxon>Fungi</taxon>
        <taxon>Fungi incertae sedis</taxon>
        <taxon>Chytridiomycota</taxon>
        <taxon>Chytridiomycota incertae sedis</taxon>
        <taxon>Neocallimastigomycetes</taxon>
        <taxon>Neocallimastigales</taxon>
        <taxon>Neocallimastigaceae</taxon>
        <taxon>Neocallimastix</taxon>
    </lineage>
</organism>
<evidence type="ECO:0000313" key="3">
    <source>
        <dbReference type="Proteomes" id="UP000193920"/>
    </source>
</evidence>